<dbReference type="PROSITE" id="PS51257">
    <property type="entry name" value="PROKAR_LIPOPROTEIN"/>
    <property type="match status" value="1"/>
</dbReference>
<evidence type="ECO:0000313" key="2">
    <source>
        <dbReference type="EMBL" id="PNE36721.1"/>
    </source>
</evidence>
<evidence type="ECO:0000256" key="1">
    <source>
        <dbReference type="SAM" id="SignalP"/>
    </source>
</evidence>
<dbReference type="RefSeq" id="WP_146051279.1">
    <property type="nucleotide sequence ID" value="NZ_LJSN01000005.1"/>
</dbReference>
<evidence type="ECO:0000313" key="3">
    <source>
        <dbReference type="Proteomes" id="UP000236047"/>
    </source>
</evidence>
<organism evidence="2 3">
    <name type="scientific">Streptomyces noursei</name>
    <name type="common">Streptomyces albulus</name>
    <dbReference type="NCBI Taxonomy" id="1971"/>
    <lineage>
        <taxon>Bacteria</taxon>
        <taxon>Bacillati</taxon>
        <taxon>Actinomycetota</taxon>
        <taxon>Actinomycetes</taxon>
        <taxon>Kitasatosporales</taxon>
        <taxon>Streptomycetaceae</taxon>
        <taxon>Streptomyces</taxon>
    </lineage>
</organism>
<evidence type="ECO:0008006" key="4">
    <source>
        <dbReference type="Google" id="ProtNLM"/>
    </source>
</evidence>
<dbReference type="InterPro" id="IPR044058">
    <property type="entry name" value="Lipoprotein_23"/>
</dbReference>
<keyword evidence="3" id="KW-1185">Reference proteome</keyword>
<dbReference type="Proteomes" id="UP000236047">
    <property type="component" value="Unassembled WGS sequence"/>
</dbReference>
<proteinExistence type="predicted"/>
<comment type="caution">
    <text evidence="2">The sequence shown here is derived from an EMBL/GenBank/DDBJ whole genome shotgun (WGS) entry which is preliminary data.</text>
</comment>
<protein>
    <recommendedName>
        <fullName evidence="4">Lipoprotein</fullName>
    </recommendedName>
</protein>
<accession>A0A2N8P6R6</accession>
<feature type="chain" id="PRO_5015009530" description="Lipoprotein" evidence="1">
    <location>
        <begin position="29"/>
        <end position="205"/>
    </location>
</feature>
<sequence>MRRRQRGVRGLLGAVLLAGTVAGCGSGAAPGSGGGASDDGGVVSVGAQGSGCALPMTFEAEKRWTRKSVMPTYQPSKPWPFSVVCQIDAGGGAKDTPQLTVYLADRPLDGGPTDMMDDFRGAGMSNHGEYESEEQVSQVNVGFSSAVEVTYKLSPPDNQKPWKVTLLLVLTPKGPMVLEVQGPGNQGPALKAYQRAKSTLQQVPS</sequence>
<reference evidence="3" key="1">
    <citation type="submission" date="2015-09" db="EMBL/GenBank/DDBJ databases">
        <authorList>
            <person name="Graham D.E."/>
            <person name="Mahan K.M."/>
            <person name="Klingeman D.M."/>
            <person name="Fida T."/>
            <person name="Giannone R.J."/>
            <person name="Hettich R.L."/>
            <person name="Parry R.J."/>
            <person name="Spain J.C."/>
        </authorList>
    </citation>
    <scope>NUCLEOTIDE SEQUENCE [LARGE SCALE GENOMIC DNA]</scope>
    <source>
        <strain evidence="3">JCM 4701</strain>
    </source>
</reference>
<keyword evidence="1" id="KW-0732">Signal</keyword>
<dbReference type="AlphaFoldDB" id="A0A2N8P6R6"/>
<feature type="signal peptide" evidence="1">
    <location>
        <begin position="1"/>
        <end position="28"/>
    </location>
</feature>
<gene>
    <name evidence="2" type="ORF">AOB60_42690</name>
</gene>
<dbReference type="EMBL" id="LJSN01000005">
    <property type="protein sequence ID" value="PNE36721.1"/>
    <property type="molecule type" value="Genomic_DNA"/>
</dbReference>
<dbReference type="Pfam" id="PF18966">
    <property type="entry name" value="Lipoprotein_23"/>
    <property type="match status" value="1"/>
</dbReference>
<name>A0A2N8P6R6_STRNR</name>